<dbReference type="Pfam" id="PF09992">
    <property type="entry name" value="NAGPA"/>
    <property type="match status" value="1"/>
</dbReference>
<dbReference type="STRING" id="390241.SAMN04488023_101188"/>
<dbReference type="InterPro" id="IPR018711">
    <property type="entry name" value="NAGPA"/>
</dbReference>
<dbReference type="AlphaFoldDB" id="A0A1H9J1V0"/>
<dbReference type="EMBL" id="FOGG01000001">
    <property type="protein sequence ID" value="SEQ80742.1"/>
    <property type="molecule type" value="Genomic_DNA"/>
</dbReference>
<feature type="domain" description="Phosphodiester glycosidase" evidence="1">
    <location>
        <begin position="95"/>
        <end position="285"/>
    </location>
</feature>
<gene>
    <name evidence="2" type="ORF">SAMN04488023_101188</name>
</gene>
<sequence length="288" mass="32063">MRHQFFLLLACTIFSFNGFGQNQDSLTLVKAKWQKHRISKQLRLFKYHFTDQKLFKANENISFLEVKNTGRKAVFALAADEKELITTSTFAESNAAIAAINGNFFDVKNGGSVDYVKVSGQVINTNRLDKNGERARHQQAAVVIGDGKLAIQKWDGTADWESRMSEQNVLLNGPLLTLNYTDEVLDTTSFTRLRHPRTAVGIKPNGRVILLVVDGRNENSAGMSLSELTKVMKWLGCKDIINFDGGGSSTLWVKGAGDNGVVNYPTDNKKWDHEGQRKVANVVLIKAK</sequence>
<evidence type="ECO:0000313" key="2">
    <source>
        <dbReference type="EMBL" id="SEQ80742.1"/>
    </source>
</evidence>
<name>A0A1H9J1V0_9SPHI</name>
<dbReference type="RefSeq" id="WP_090879942.1">
    <property type="nucleotide sequence ID" value="NZ_FOGG01000001.1"/>
</dbReference>
<organism evidence="2 3">
    <name type="scientific">Pedobacter rhizosphaerae</name>
    <dbReference type="NCBI Taxonomy" id="390241"/>
    <lineage>
        <taxon>Bacteria</taxon>
        <taxon>Pseudomonadati</taxon>
        <taxon>Bacteroidota</taxon>
        <taxon>Sphingobacteriia</taxon>
        <taxon>Sphingobacteriales</taxon>
        <taxon>Sphingobacteriaceae</taxon>
        <taxon>Pedobacter</taxon>
    </lineage>
</organism>
<dbReference type="Proteomes" id="UP000199572">
    <property type="component" value="Unassembled WGS sequence"/>
</dbReference>
<keyword evidence="3" id="KW-1185">Reference proteome</keyword>
<evidence type="ECO:0000259" key="1">
    <source>
        <dbReference type="Pfam" id="PF09992"/>
    </source>
</evidence>
<proteinExistence type="predicted"/>
<evidence type="ECO:0000313" key="3">
    <source>
        <dbReference type="Proteomes" id="UP000199572"/>
    </source>
</evidence>
<accession>A0A1H9J1V0</accession>
<dbReference type="PANTHER" id="PTHR40446">
    <property type="entry name" value="N-ACETYLGLUCOSAMINE-1-PHOSPHODIESTER ALPHA-N-ACETYLGLUCOSAMINIDASE"/>
    <property type="match status" value="1"/>
</dbReference>
<dbReference type="OrthoDB" id="9809781at2"/>
<protein>
    <recommendedName>
        <fullName evidence="1">Phosphodiester glycosidase domain-containing protein</fullName>
    </recommendedName>
</protein>
<dbReference type="PANTHER" id="PTHR40446:SF2">
    <property type="entry name" value="N-ACETYLGLUCOSAMINE-1-PHOSPHODIESTER ALPHA-N-ACETYLGLUCOSAMINIDASE"/>
    <property type="match status" value="1"/>
</dbReference>
<reference evidence="2 3" key="1">
    <citation type="submission" date="2016-10" db="EMBL/GenBank/DDBJ databases">
        <authorList>
            <person name="de Groot N.N."/>
        </authorList>
    </citation>
    <scope>NUCLEOTIDE SEQUENCE [LARGE SCALE GENOMIC DNA]</scope>
    <source>
        <strain evidence="2 3">DSM 18610</strain>
    </source>
</reference>